<name>M5RZZ0_9BACT</name>
<dbReference type="Proteomes" id="UP000011996">
    <property type="component" value="Unassembled WGS sequence"/>
</dbReference>
<dbReference type="RefSeq" id="WP_008670066.1">
    <property type="nucleotide sequence ID" value="NZ_ANOF01000150.1"/>
</dbReference>
<protein>
    <submittedName>
        <fullName evidence="1">Uncharacterized protein</fullName>
    </submittedName>
</protein>
<organism evidence="1 2">
    <name type="scientific">Rhodopirellula europaea SH398</name>
    <dbReference type="NCBI Taxonomy" id="1263868"/>
    <lineage>
        <taxon>Bacteria</taxon>
        <taxon>Pseudomonadati</taxon>
        <taxon>Planctomycetota</taxon>
        <taxon>Planctomycetia</taxon>
        <taxon>Pirellulales</taxon>
        <taxon>Pirellulaceae</taxon>
        <taxon>Rhodopirellula</taxon>
    </lineage>
</organism>
<evidence type="ECO:0000313" key="2">
    <source>
        <dbReference type="Proteomes" id="UP000011996"/>
    </source>
</evidence>
<dbReference type="SUPFAM" id="SSF81301">
    <property type="entry name" value="Nucleotidyltransferase"/>
    <property type="match status" value="1"/>
</dbReference>
<proteinExistence type="predicted"/>
<gene>
    <name evidence="1" type="ORF">RESH_04648</name>
</gene>
<evidence type="ECO:0000313" key="1">
    <source>
        <dbReference type="EMBL" id="EMI24776.1"/>
    </source>
</evidence>
<reference evidence="1 2" key="1">
    <citation type="journal article" date="2013" name="Mar. Genomics">
        <title>Expression of sulfatases in Rhodopirellula baltica and the diversity of sulfatases in the genus Rhodopirellula.</title>
        <authorList>
            <person name="Wegner C.E."/>
            <person name="Richter-Heitmann T."/>
            <person name="Klindworth A."/>
            <person name="Klockow C."/>
            <person name="Richter M."/>
            <person name="Achstetter T."/>
            <person name="Glockner F.O."/>
            <person name="Harder J."/>
        </authorList>
    </citation>
    <scope>NUCLEOTIDE SEQUENCE [LARGE SCALE GENOMIC DNA]</scope>
    <source>
        <strain evidence="1 2">SH398</strain>
    </source>
</reference>
<dbReference type="EMBL" id="ANOF01000150">
    <property type="protein sequence ID" value="EMI24776.1"/>
    <property type="molecule type" value="Genomic_DNA"/>
</dbReference>
<accession>M5RZZ0</accession>
<sequence>MPIATQHLEQYLSSLLAMTPGQNNRFTRALQQIERLADQLEMSIAVAGGLAGLQHETGVTTLDIDLVIPSGRADEFGRAAESAGFRWVNRSDNGWHRFVLDDPEGEVSIECLPAGKNSPRDAADAPPIPEPGELGVLQGIGYANLTGWVLMKLVANRDKDRYHLGEAVKRMDEAKVATVVQHLRKYPLRYLQEFHRILQASQDQDSTNW</sequence>
<dbReference type="AlphaFoldDB" id="M5RZZ0"/>
<dbReference type="InterPro" id="IPR043519">
    <property type="entry name" value="NT_sf"/>
</dbReference>
<dbReference type="PATRIC" id="fig|1263868.3.peg.5040"/>
<comment type="caution">
    <text evidence="1">The sequence shown here is derived from an EMBL/GenBank/DDBJ whole genome shotgun (WGS) entry which is preliminary data.</text>
</comment>